<dbReference type="InterPro" id="IPR050564">
    <property type="entry name" value="F420-G6PD/mer"/>
</dbReference>
<keyword evidence="2" id="KW-0472">Membrane</keyword>
<organism evidence="4 5">
    <name type="scientific">Ktedonosporobacter rubrisoli</name>
    <dbReference type="NCBI Taxonomy" id="2509675"/>
    <lineage>
        <taxon>Bacteria</taxon>
        <taxon>Bacillati</taxon>
        <taxon>Chloroflexota</taxon>
        <taxon>Ktedonobacteria</taxon>
        <taxon>Ktedonobacterales</taxon>
        <taxon>Ktedonosporobacteraceae</taxon>
        <taxon>Ktedonosporobacter</taxon>
    </lineage>
</organism>
<dbReference type="InterPro" id="IPR011251">
    <property type="entry name" value="Luciferase-like_dom"/>
</dbReference>
<reference evidence="4 5" key="1">
    <citation type="submission" date="2019-01" db="EMBL/GenBank/DDBJ databases">
        <title>Ktedonosporobacter rubrisoli SCAWS-G2.</title>
        <authorList>
            <person name="Huang Y."/>
            <person name="Yan B."/>
        </authorList>
    </citation>
    <scope>NUCLEOTIDE SEQUENCE [LARGE SCALE GENOMIC DNA]</scope>
    <source>
        <strain evidence="4 5">SCAWS-G2</strain>
    </source>
</reference>
<gene>
    <name evidence="4" type="ORF">EPA93_26240</name>
</gene>
<dbReference type="OrthoDB" id="3532562at2"/>
<keyword evidence="2" id="KW-0812">Transmembrane</keyword>
<evidence type="ECO:0000313" key="5">
    <source>
        <dbReference type="Proteomes" id="UP000290365"/>
    </source>
</evidence>
<dbReference type="InterPro" id="IPR036661">
    <property type="entry name" value="Luciferase-like_sf"/>
</dbReference>
<name>A0A4P6JUI5_KTERU</name>
<feature type="domain" description="Luciferase-like" evidence="3">
    <location>
        <begin position="107"/>
        <end position="332"/>
    </location>
</feature>
<keyword evidence="2" id="KW-1133">Transmembrane helix</keyword>
<dbReference type="KEGG" id="kbs:EPA93_26240"/>
<dbReference type="PANTHER" id="PTHR43244:SF1">
    <property type="entry name" value="5,10-METHYLENETETRAHYDROMETHANOPTERIN REDUCTASE"/>
    <property type="match status" value="1"/>
</dbReference>
<evidence type="ECO:0000313" key="4">
    <source>
        <dbReference type="EMBL" id="QBD79297.1"/>
    </source>
</evidence>
<keyword evidence="1" id="KW-0560">Oxidoreductase</keyword>
<keyword evidence="5" id="KW-1185">Reference proteome</keyword>
<dbReference type="GO" id="GO:0016705">
    <property type="term" value="F:oxidoreductase activity, acting on paired donors, with incorporation or reduction of molecular oxygen"/>
    <property type="evidence" value="ECO:0007669"/>
    <property type="project" value="InterPro"/>
</dbReference>
<evidence type="ECO:0000259" key="3">
    <source>
        <dbReference type="Pfam" id="PF00296"/>
    </source>
</evidence>
<evidence type="ECO:0000256" key="1">
    <source>
        <dbReference type="ARBA" id="ARBA00023002"/>
    </source>
</evidence>
<accession>A0A4P6JUI5</accession>
<sequence length="394" mass="41950">MLGESITALVALLFASLHIATGIILCSLAMILIGSVSLRLKGLCARAERSAPCLLSPCPLVQKANCSMDRYASICPSVRVCETKKHVCNEKGQHPTMPRLKIGISLSTTGQIEGVKDRARHVEQLGFDSLWVPDLINGDGTPSLESIVTLTTAAAVTDRVQLGFGVLVPYARPIALLAAQIVTLQYLSGNRLILGIGSGGPSDTPFSRAVGAVVRERGRRTDAALDILPHLIAGEATQLTGEPDQPVLTLAPAVPVPPFLIGGSSDVAIRRAATRGFGWFPSLITPDALTRQAEKLRELASEHGHATPGITVGGHILLESEKAEHEAFLHNMVDNYGIPPETAAKIPITGPRELVAERFAAYAEAGAERLVIALSAKKWMQKCELIKEALDLLN</sequence>
<dbReference type="EMBL" id="CP035758">
    <property type="protein sequence ID" value="QBD79297.1"/>
    <property type="molecule type" value="Genomic_DNA"/>
</dbReference>
<proteinExistence type="predicted"/>
<dbReference type="SUPFAM" id="SSF51679">
    <property type="entry name" value="Bacterial luciferase-like"/>
    <property type="match status" value="1"/>
</dbReference>
<evidence type="ECO:0000256" key="2">
    <source>
        <dbReference type="SAM" id="Phobius"/>
    </source>
</evidence>
<dbReference type="Proteomes" id="UP000290365">
    <property type="component" value="Chromosome"/>
</dbReference>
<dbReference type="AlphaFoldDB" id="A0A4P6JUI5"/>
<feature type="transmembrane region" description="Helical" evidence="2">
    <location>
        <begin position="6"/>
        <end position="33"/>
    </location>
</feature>
<dbReference type="PANTHER" id="PTHR43244">
    <property type="match status" value="1"/>
</dbReference>
<dbReference type="Gene3D" id="3.20.20.30">
    <property type="entry name" value="Luciferase-like domain"/>
    <property type="match status" value="1"/>
</dbReference>
<dbReference type="Pfam" id="PF00296">
    <property type="entry name" value="Bac_luciferase"/>
    <property type="match status" value="1"/>
</dbReference>
<protein>
    <submittedName>
        <fullName evidence="4">LLM class flavin-dependent oxidoreductase</fullName>
    </submittedName>
</protein>